<feature type="coiled-coil region" evidence="1">
    <location>
        <begin position="131"/>
        <end position="158"/>
    </location>
</feature>
<keyword evidence="3" id="KW-1185">Reference proteome</keyword>
<name>A0A0M2SM97_9STAP</name>
<accession>A0A0M2SM97</accession>
<dbReference type="STRING" id="1432562.WN59_10335"/>
<proteinExistence type="predicted"/>
<dbReference type="AlphaFoldDB" id="A0A0M2SM97"/>
<organism evidence="2 3">
    <name type="scientific">Salinicoccus sediminis</name>
    <dbReference type="NCBI Taxonomy" id="1432562"/>
    <lineage>
        <taxon>Bacteria</taxon>
        <taxon>Bacillati</taxon>
        <taxon>Bacillota</taxon>
        <taxon>Bacilli</taxon>
        <taxon>Bacillales</taxon>
        <taxon>Staphylococcaceae</taxon>
        <taxon>Salinicoccus</taxon>
    </lineage>
</organism>
<evidence type="ECO:0000313" key="3">
    <source>
        <dbReference type="Proteomes" id="UP000034287"/>
    </source>
</evidence>
<evidence type="ECO:0000256" key="1">
    <source>
        <dbReference type="SAM" id="Coils"/>
    </source>
</evidence>
<protein>
    <submittedName>
        <fullName evidence="2">Uncharacterized protein</fullName>
    </submittedName>
</protein>
<dbReference type="RefSeq" id="WP_046516889.1">
    <property type="nucleotide sequence ID" value="NZ_LAYZ01000024.1"/>
</dbReference>
<dbReference type="EMBL" id="LAYZ01000024">
    <property type="protein sequence ID" value="KKK33987.1"/>
    <property type="molecule type" value="Genomic_DNA"/>
</dbReference>
<sequence length="207" mass="23405">MSRLIRVTDLEDGGIRHILEADNAATFCKDVNMALGEADTLHIDVDSLTREEIRAAMEQIPPEEQTRISIVISPEHLSEALLDSLGADDIAVADGRFIIGAGAGSPGVKERFRVLSHNLRLKSKTYEMEIIESLLSDADAESRKYQELKSRYDNLKAASGFKQDEDLASRYINVMDKYKQALDRLDRLRKSKLGRLQMAYWNRKGRH</sequence>
<keyword evidence="1" id="KW-0175">Coiled coil</keyword>
<reference evidence="2 3" key="1">
    <citation type="submission" date="2015-04" db="EMBL/GenBank/DDBJ databases">
        <title>Taxonomic description and genome sequence of Salinicoccus sediminis sp. nov., a novel hyper halotolerant bacterium isolated from marine sediment.</title>
        <authorList>
            <person name="Mathan Kumar R."/>
            <person name="Kaur G."/>
            <person name="Kumar N."/>
            <person name="Kumar A."/>
            <person name="Singh N.K."/>
            <person name="Kaur N."/>
            <person name="Mayilraj S."/>
        </authorList>
    </citation>
    <scope>NUCLEOTIDE SEQUENCE [LARGE SCALE GENOMIC DNA]</scope>
    <source>
        <strain evidence="2 3">SV-16</strain>
    </source>
</reference>
<gene>
    <name evidence="2" type="ORF">WN59_10335</name>
</gene>
<evidence type="ECO:0000313" key="2">
    <source>
        <dbReference type="EMBL" id="KKK33987.1"/>
    </source>
</evidence>
<comment type="caution">
    <text evidence="2">The sequence shown here is derived from an EMBL/GenBank/DDBJ whole genome shotgun (WGS) entry which is preliminary data.</text>
</comment>
<dbReference type="OrthoDB" id="2388938at2"/>
<dbReference type="Proteomes" id="UP000034287">
    <property type="component" value="Unassembled WGS sequence"/>
</dbReference>
<dbReference type="PATRIC" id="fig|1432562.3.peg.2052"/>